<dbReference type="InterPro" id="IPR050973">
    <property type="entry name" value="H3K9_Histone-Lys_N-MTase"/>
</dbReference>
<evidence type="ECO:0000256" key="5">
    <source>
        <dbReference type="ARBA" id="ARBA00022691"/>
    </source>
</evidence>
<keyword evidence="7" id="KW-0862">Zinc</keyword>
<accession>A0AAX4JTZ4</accession>
<gene>
    <name evidence="11" type="ORF">L201_002958</name>
</gene>
<dbReference type="InterPro" id="IPR001214">
    <property type="entry name" value="SET_dom"/>
</dbReference>
<dbReference type="SMART" id="SM00317">
    <property type="entry name" value="SET"/>
    <property type="match status" value="1"/>
</dbReference>
<evidence type="ECO:0000313" key="12">
    <source>
        <dbReference type="Proteomes" id="UP001355207"/>
    </source>
</evidence>
<dbReference type="GO" id="GO:0005694">
    <property type="term" value="C:chromosome"/>
    <property type="evidence" value="ECO:0007669"/>
    <property type="project" value="UniProtKB-SubCell"/>
</dbReference>
<dbReference type="PROSITE" id="PS50280">
    <property type="entry name" value="SET"/>
    <property type="match status" value="1"/>
</dbReference>
<keyword evidence="6" id="KW-0479">Metal-binding</keyword>
<evidence type="ECO:0000256" key="4">
    <source>
        <dbReference type="ARBA" id="ARBA00022679"/>
    </source>
</evidence>
<dbReference type="Pfam" id="PF00856">
    <property type="entry name" value="SET"/>
    <property type="match status" value="1"/>
</dbReference>
<evidence type="ECO:0000259" key="9">
    <source>
        <dbReference type="PROSITE" id="PS50280"/>
    </source>
</evidence>
<feature type="compositionally biased region" description="Polar residues" evidence="8">
    <location>
        <begin position="61"/>
        <end position="76"/>
    </location>
</feature>
<reference evidence="11 12" key="1">
    <citation type="submission" date="2024-01" db="EMBL/GenBank/DDBJ databases">
        <title>Comparative genomics of Cryptococcus and Kwoniella reveals pathogenesis evolution and contrasting modes of karyotype evolution via chromosome fusion or intercentromeric recombination.</title>
        <authorList>
            <person name="Coelho M.A."/>
            <person name="David-Palma M."/>
            <person name="Shea T."/>
            <person name="Bowers K."/>
            <person name="McGinley-Smith S."/>
            <person name="Mohammad A.W."/>
            <person name="Gnirke A."/>
            <person name="Yurkov A.M."/>
            <person name="Nowrousian M."/>
            <person name="Sun S."/>
            <person name="Cuomo C.A."/>
            <person name="Heitman J."/>
        </authorList>
    </citation>
    <scope>NUCLEOTIDE SEQUENCE [LARGE SCALE GENOMIC DNA]</scope>
    <source>
        <strain evidence="11 12">CBS 6074</strain>
    </source>
</reference>
<keyword evidence="3" id="KW-0489">Methyltransferase</keyword>
<dbReference type="PANTHER" id="PTHR46223">
    <property type="entry name" value="HISTONE-LYSINE N-METHYLTRANSFERASE SUV39H"/>
    <property type="match status" value="1"/>
</dbReference>
<evidence type="ECO:0000256" key="2">
    <source>
        <dbReference type="ARBA" id="ARBA00022454"/>
    </source>
</evidence>
<dbReference type="EMBL" id="CP144100">
    <property type="protein sequence ID" value="WWC88055.1"/>
    <property type="molecule type" value="Genomic_DNA"/>
</dbReference>
<protein>
    <recommendedName>
        <fullName evidence="13">SET domain-containing protein</fullName>
    </recommendedName>
</protein>
<evidence type="ECO:0000259" key="10">
    <source>
        <dbReference type="PROSITE" id="PS50868"/>
    </source>
</evidence>
<evidence type="ECO:0000313" key="11">
    <source>
        <dbReference type="EMBL" id="WWC88055.1"/>
    </source>
</evidence>
<evidence type="ECO:0000256" key="7">
    <source>
        <dbReference type="ARBA" id="ARBA00022833"/>
    </source>
</evidence>
<proteinExistence type="predicted"/>
<evidence type="ECO:0008006" key="13">
    <source>
        <dbReference type="Google" id="ProtNLM"/>
    </source>
</evidence>
<dbReference type="GeneID" id="91093629"/>
<organism evidence="11 12">
    <name type="scientific">Kwoniella dendrophila CBS 6074</name>
    <dbReference type="NCBI Taxonomy" id="1295534"/>
    <lineage>
        <taxon>Eukaryota</taxon>
        <taxon>Fungi</taxon>
        <taxon>Dikarya</taxon>
        <taxon>Basidiomycota</taxon>
        <taxon>Agaricomycotina</taxon>
        <taxon>Tremellomycetes</taxon>
        <taxon>Tremellales</taxon>
        <taxon>Cryptococcaceae</taxon>
        <taxon>Kwoniella</taxon>
    </lineage>
</organism>
<evidence type="ECO:0000256" key="3">
    <source>
        <dbReference type="ARBA" id="ARBA00022603"/>
    </source>
</evidence>
<dbReference type="Gene3D" id="2.170.270.10">
    <property type="entry name" value="SET domain"/>
    <property type="match status" value="1"/>
</dbReference>
<dbReference type="PROSITE" id="PS50868">
    <property type="entry name" value="POST_SET"/>
    <property type="match status" value="1"/>
</dbReference>
<keyword evidence="5" id="KW-0949">S-adenosyl-L-methionine</keyword>
<dbReference type="GO" id="GO:0046872">
    <property type="term" value="F:metal ion binding"/>
    <property type="evidence" value="ECO:0007669"/>
    <property type="project" value="UniProtKB-KW"/>
</dbReference>
<feature type="domain" description="SET" evidence="9">
    <location>
        <begin position="175"/>
        <end position="305"/>
    </location>
</feature>
<dbReference type="SUPFAM" id="SSF82199">
    <property type="entry name" value="SET domain"/>
    <property type="match status" value="1"/>
</dbReference>
<sequence length="353" mass="39437">MLRYLGRNIEVISGLEPVSIPFETQGNLGSFKAYITDSIFPDETSISSYEPEEEDVRTDLSRSLSPESSQNFSSETELEGTSSWLCSCISKATSEDDNQEHTIPLCTVKDYESCDCVSSFGNFYSISNDKSSSSSQRQVLQIDVLPERLPLVECSPSCPCYIHCTNKVTQRGVQIPVTIRRSRTGIGLGLFYTPSSGDILPKGSFVSLYAGEYLTTFQARLRWSEQERKPQKEGEGNYILSIRLPGEIWHIDPRYKGNIGRFLNHSCDPSCVIQIVRWGADNLPRAAIFAKRDITKDEELTFDYANASGSSDFASQTEMIPGEADEDASEKGRNQCLCGSFKCRGWMPFDETL</sequence>
<dbReference type="Proteomes" id="UP001355207">
    <property type="component" value="Chromosome 3"/>
</dbReference>
<dbReference type="InterPro" id="IPR003616">
    <property type="entry name" value="Post-SET_dom"/>
</dbReference>
<comment type="subcellular location">
    <subcellularLocation>
        <location evidence="1">Chromosome</location>
    </subcellularLocation>
</comment>
<dbReference type="RefSeq" id="XP_066074818.1">
    <property type="nucleotide sequence ID" value="XM_066218721.1"/>
</dbReference>
<dbReference type="GO" id="GO:0008168">
    <property type="term" value="F:methyltransferase activity"/>
    <property type="evidence" value="ECO:0007669"/>
    <property type="project" value="UniProtKB-KW"/>
</dbReference>
<name>A0AAX4JTZ4_9TREE</name>
<evidence type="ECO:0000256" key="8">
    <source>
        <dbReference type="SAM" id="MobiDB-lite"/>
    </source>
</evidence>
<keyword evidence="4" id="KW-0808">Transferase</keyword>
<dbReference type="InterPro" id="IPR046341">
    <property type="entry name" value="SET_dom_sf"/>
</dbReference>
<evidence type="ECO:0000256" key="1">
    <source>
        <dbReference type="ARBA" id="ARBA00004286"/>
    </source>
</evidence>
<evidence type="ECO:0000256" key="6">
    <source>
        <dbReference type="ARBA" id="ARBA00022723"/>
    </source>
</evidence>
<dbReference type="GO" id="GO:0032259">
    <property type="term" value="P:methylation"/>
    <property type="evidence" value="ECO:0007669"/>
    <property type="project" value="UniProtKB-KW"/>
</dbReference>
<feature type="region of interest" description="Disordered" evidence="8">
    <location>
        <begin position="45"/>
        <end position="76"/>
    </location>
</feature>
<dbReference type="AlphaFoldDB" id="A0AAX4JTZ4"/>
<feature type="domain" description="Post-SET" evidence="10">
    <location>
        <begin position="332"/>
        <end position="348"/>
    </location>
</feature>
<keyword evidence="12" id="KW-1185">Reference proteome</keyword>
<keyword evidence="2" id="KW-0158">Chromosome</keyword>
<dbReference type="PANTHER" id="PTHR46223:SF3">
    <property type="entry name" value="HISTONE-LYSINE N-METHYLTRANSFERASE SET-23"/>
    <property type="match status" value="1"/>
</dbReference>